<evidence type="ECO:0000256" key="1">
    <source>
        <dbReference type="ARBA" id="ARBA00022741"/>
    </source>
</evidence>
<dbReference type="AlphaFoldDB" id="Q0CYX8"/>
<feature type="domain" description="CobW/HypB/UreG nucleotide-binding" evidence="9">
    <location>
        <begin position="88"/>
        <end position="220"/>
    </location>
</feature>
<evidence type="ECO:0000256" key="7">
    <source>
        <dbReference type="ARBA" id="ARBA00049117"/>
    </source>
</evidence>
<protein>
    <recommendedName>
        <fullName evidence="13">CobW/HypB/UreG nucleotide-binding domain-containing protein</fullName>
    </recommendedName>
</protein>
<sequence length="378" mass="41447">MDLDDEDAPPELVDVSQLPDSENPNVSITPSTSLDTSAQNRVPITLVTGYLGAGKTTLLNYILNEKHGKKIAVIMNAHLDCRIRRLDSGVMAIESLMERRGTFDYILLETTGLADPGNIAPIFWVDDNLGSSIYLDGIVTLVDAKNILHLLDEPTPEETVSAHEKDDEHAHEHTGPVLSMAHMQISHADVIILNKVDLVTPEELETVRQRIAAINTVAKIHVTDHSKTPQIEGVVLDLHAYEHLASLDFGEKGHSHIDPAISTIAITTPPIASDKVSRVDSWLQSVLWDSTLPSAGPSVPDSHPTDFDIHRLKGILVTEDGSEKIIQAVRDVFEIRDSESAPAAERKMQCKIVLIGRGLGPDAQPWQRSLEAFLERAD</sequence>
<dbReference type="EMBL" id="CH476595">
    <property type="protein sequence ID" value="EAU37863.1"/>
    <property type="molecule type" value="Genomic_DNA"/>
</dbReference>
<dbReference type="InterPro" id="IPR027417">
    <property type="entry name" value="P-loop_NTPase"/>
</dbReference>
<evidence type="ECO:0000256" key="5">
    <source>
        <dbReference type="ARBA" id="ARBA00023186"/>
    </source>
</evidence>
<name>Q0CYX8_ASPTN</name>
<evidence type="ECO:0000256" key="6">
    <source>
        <dbReference type="ARBA" id="ARBA00034320"/>
    </source>
</evidence>
<dbReference type="VEuPathDB" id="FungiDB:ATEG_01106"/>
<feature type="compositionally biased region" description="Polar residues" evidence="8">
    <location>
        <begin position="18"/>
        <end position="35"/>
    </location>
</feature>
<dbReference type="OMA" id="GHSHMDP"/>
<dbReference type="SUPFAM" id="SSF90002">
    <property type="entry name" value="Hypothetical protein YjiA, C-terminal domain"/>
    <property type="match status" value="1"/>
</dbReference>
<evidence type="ECO:0000256" key="2">
    <source>
        <dbReference type="ARBA" id="ARBA00022801"/>
    </source>
</evidence>
<evidence type="ECO:0000259" key="10">
    <source>
        <dbReference type="Pfam" id="PF07683"/>
    </source>
</evidence>
<comment type="catalytic activity">
    <reaction evidence="7">
        <text>GTP + H2O = GDP + phosphate + H(+)</text>
        <dbReference type="Rhea" id="RHEA:19669"/>
        <dbReference type="ChEBI" id="CHEBI:15377"/>
        <dbReference type="ChEBI" id="CHEBI:15378"/>
        <dbReference type="ChEBI" id="CHEBI:37565"/>
        <dbReference type="ChEBI" id="CHEBI:43474"/>
        <dbReference type="ChEBI" id="CHEBI:58189"/>
    </reaction>
    <physiologicalReaction direction="left-to-right" evidence="7">
        <dbReference type="Rhea" id="RHEA:19670"/>
    </physiologicalReaction>
</comment>
<dbReference type="Gene3D" id="3.30.1220.10">
    <property type="entry name" value="CobW-like, C-terminal domain"/>
    <property type="match status" value="1"/>
</dbReference>
<keyword evidence="5" id="KW-0143">Chaperone</keyword>
<keyword evidence="2" id="KW-0378">Hydrolase</keyword>
<comment type="similarity">
    <text evidence="6">Belongs to the SIMIBI class G3E GTPase family. ZNG1 subfamily.</text>
</comment>
<dbReference type="PANTHER" id="PTHR13748:SF31">
    <property type="entry name" value="ZINC-REGULATED GTPASE METALLOPROTEIN ACTIVATOR 1A-RELATED"/>
    <property type="match status" value="1"/>
</dbReference>
<gene>
    <name evidence="11" type="ORF">ATEG_01106</name>
</gene>
<evidence type="ECO:0000313" key="11">
    <source>
        <dbReference type="EMBL" id="EAU37863.1"/>
    </source>
</evidence>
<dbReference type="Pfam" id="PF07683">
    <property type="entry name" value="CobW_C"/>
    <property type="match status" value="1"/>
</dbReference>
<dbReference type="eggNOG" id="KOG2743">
    <property type="taxonomic scope" value="Eukaryota"/>
</dbReference>
<feature type="region of interest" description="Disordered" evidence="8">
    <location>
        <begin position="1"/>
        <end position="35"/>
    </location>
</feature>
<dbReference type="PANTHER" id="PTHR13748">
    <property type="entry name" value="COBW-RELATED"/>
    <property type="match status" value="1"/>
</dbReference>
<dbReference type="InterPro" id="IPR003495">
    <property type="entry name" value="CobW/HypB/UreG_nucleotide-bd"/>
</dbReference>
<accession>Q0CYX8</accession>
<evidence type="ECO:0008006" key="13">
    <source>
        <dbReference type="Google" id="ProtNLM"/>
    </source>
</evidence>
<dbReference type="GeneID" id="4315688"/>
<evidence type="ECO:0000256" key="4">
    <source>
        <dbReference type="ARBA" id="ARBA00023134"/>
    </source>
</evidence>
<organism evidence="11 12">
    <name type="scientific">Aspergillus terreus (strain NIH 2624 / FGSC A1156)</name>
    <dbReference type="NCBI Taxonomy" id="341663"/>
    <lineage>
        <taxon>Eukaryota</taxon>
        <taxon>Fungi</taxon>
        <taxon>Dikarya</taxon>
        <taxon>Ascomycota</taxon>
        <taxon>Pezizomycotina</taxon>
        <taxon>Eurotiomycetes</taxon>
        <taxon>Eurotiomycetidae</taxon>
        <taxon>Eurotiales</taxon>
        <taxon>Aspergillaceae</taxon>
        <taxon>Aspergillus</taxon>
        <taxon>Aspergillus subgen. Circumdati</taxon>
    </lineage>
</organism>
<feature type="domain" description="CobW C-terminal" evidence="10">
    <location>
        <begin position="308"/>
        <end position="372"/>
    </location>
</feature>
<dbReference type="InterPro" id="IPR036627">
    <property type="entry name" value="CobW-likC_sf"/>
</dbReference>
<dbReference type="GO" id="GO:0005525">
    <property type="term" value="F:GTP binding"/>
    <property type="evidence" value="ECO:0007669"/>
    <property type="project" value="UniProtKB-KW"/>
</dbReference>
<dbReference type="SUPFAM" id="SSF52540">
    <property type="entry name" value="P-loop containing nucleoside triphosphate hydrolases"/>
    <property type="match status" value="1"/>
</dbReference>
<dbReference type="InterPro" id="IPR011629">
    <property type="entry name" value="CobW-like_C"/>
</dbReference>
<evidence type="ECO:0000259" key="9">
    <source>
        <dbReference type="Pfam" id="PF02492"/>
    </source>
</evidence>
<keyword evidence="1" id="KW-0547">Nucleotide-binding</keyword>
<dbReference type="InterPro" id="IPR051316">
    <property type="entry name" value="Zinc-reg_GTPase_activator"/>
</dbReference>
<evidence type="ECO:0000256" key="3">
    <source>
        <dbReference type="ARBA" id="ARBA00022833"/>
    </source>
</evidence>
<keyword evidence="3" id="KW-0862">Zinc</keyword>
<dbReference type="CDD" id="cd03112">
    <property type="entry name" value="CobW-like"/>
    <property type="match status" value="1"/>
</dbReference>
<dbReference type="Proteomes" id="UP000007963">
    <property type="component" value="Unassembled WGS sequence"/>
</dbReference>
<dbReference type="GO" id="GO:0005737">
    <property type="term" value="C:cytoplasm"/>
    <property type="evidence" value="ECO:0007669"/>
    <property type="project" value="TreeGrafter"/>
</dbReference>
<evidence type="ECO:0000256" key="8">
    <source>
        <dbReference type="SAM" id="MobiDB-lite"/>
    </source>
</evidence>
<keyword evidence="4" id="KW-0342">GTP-binding</keyword>
<proteinExistence type="inferred from homology"/>
<dbReference type="Gene3D" id="3.40.50.300">
    <property type="entry name" value="P-loop containing nucleotide triphosphate hydrolases"/>
    <property type="match status" value="2"/>
</dbReference>
<feature type="domain" description="CobW/HypB/UreG nucleotide-binding" evidence="9">
    <location>
        <begin position="43"/>
        <end position="77"/>
    </location>
</feature>
<reference evidence="12" key="1">
    <citation type="submission" date="2005-09" db="EMBL/GenBank/DDBJ databases">
        <title>Annotation of the Aspergillus terreus NIH2624 genome.</title>
        <authorList>
            <person name="Birren B.W."/>
            <person name="Lander E.S."/>
            <person name="Galagan J.E."/>
            <person name="Nusbaum C."/>
            <person name="Devon K."/>
            <person name="Henn M."/>
            <person name="Ma L.-J."/>
            <person name="Jaffe D.B."/>
            <person name="Butler J."/>
            <person name="Alvarez P."/>
            <person name="Gnerre S."/>
            <person name="Grabherr M."/>
            <person name="Kleber M."/>
            <person name="Mauceli E.W."/>
            <person name="Brockman W."/>
            <person name="Rounsley S."/>
            <person name="Young S.K."/>
            <person name="LaButti K."/>
            <person name="Pushparaj V."/>
            <person name="DeCaprio D."/>
            <person name="Crawford M."/>
            <person name="Koehrsen M."/>
            <person name="Engels R."/>
            <person name="Montgomery P."/>
            <person name="Pearson M."/>
            <person name="Howarth C."/>
            <person name="Larson L."/>
            <person name="Luoma S."/>
            <person name="White J."/>
            <person name="Alvarado L."/>
            <person name="Kodira C.D."/>
            <person name="Zeng Q."/>
            <person name="Oleary S."/>
            <person name="Yandava C."/>
            <person name="Denning D.W."/>
            <person name="Nierman W.C."/>
            <person name="Milne T."/>
            <person name="Madden K."/>
        </authorList>
    </citation>
    <scope>NUCLEOTIDE SEQUENCE [LARGE SCALE GENOMIC DNA]</scope>
    <source>
        <strain evidence="12">NIH 2624 / FGSC A1156</strain>
    </source>
</reference>
<dbReference type="Pfam" id="PF02492">
    <property type="entry name" value="cobW"/>
    <property type="match status" value="2"/>
</dbReference>
<evidence type="ECO:0000313" key="12">
    <source>
        <dbReference type="Proteomes" id="UP000007963"/>
    </source>
</evidence>
<dbReference type="GO" id="GO:0016787">
    <property type="term" value="F:hydrolase activity"/>
    <property type="evidence" value="ECO:0007669"/>
    <property type="project" value="UniProtKB-KW"/>
</dbReference>
<dbReference type="HOGENOM" id="CLU_017452_0_1_1"/>
<dbReference type="STRING" id="341663.Q0CYX8"/>
<dbReference type="OrthoDB" id="258627at2759"/>
<dbReference type="RefSeq" id="XP_001208471.1">
    <property type="nucleotide sequence ID" value="XM_001208471.1"/>
</dbReference>